<dbReference type="Proteomes" id="UP000621266">
    <property type="component" value="Unassembled WGS sequence"/>
</dbReference>
<protein>
    <submittedName>
        <fullName evidence="2">Cytochrome P450</fullName>
    </submittedName>
</protein>
<dbReference type="InterPro" id="IPR036396">
    <property type="entry name" value="Cyt_P450_sf"/>
</dbReference>
<dbReference type="PRINTS" id="PR00359">
    <property type="entry name" value="BP450"/>
</dbReference>
<evidence type="ECO:0000313" key="2">
    <source>
        <dbReference type="EMBL" id="KAF4409525.1"/>
    </source>
</evidence>
<dbReference type="RefSeq" id="WP_156205538.1">
    <property type="nucleotide sequence ID" value="NZ_WHPN01000207.1"/>
</dbReference>
<dbReference type="Gene3D" id="1.10.630.10">
    <property type="entry name" value="Cytochrome P450"/>
    <property type="match status" value="1"/>
</dbReference>
<dbReference type="PANTHER" id="PTHR46696:SF1">
    <property type="entry name" value="CYTOCHROME P450 YJIB-RELATED"/>
    <property type="match status" value="1"/>
</dbReference>
<comment type="similarity">
    <text evidence="1">Belongs to the cytochrome P450 family.</text>
</comment>
<gene>
    <name evidence="2" type="ORF">GCU69_08495</name>
</gene>
<evidence type="ECO:0000256" key="1">
    <source>
        <dbReference type="ARBA" id="ARBA00010617"/>
    </source>
</evidence>
<name>A0ABQ7FLG7_9ACTN</name>
<keyword evidence="3" id="KW-1185">Reference proteome</keyword>
<evidence type="ECO:0000313" key="3">
    <source>
        <dbReference type="Proteomes" id="UP000621266"/>
    </source>
</evidence>
<sequence>MTDSPPRCPRGYPKVHGAGFAADPDGVYAQLREGGSPGGWAEIAPGVYALIVTGYQAAVSLLTDTNTYSKDSRRWRALTENQVPADSPVLGMMAFRPSVLYVDDDEHARLRWAMDDCIDRIDTNQLGDITRRSARTLVSRVSEDGRADLMADFADILPMMVMADLLGCSPDEAAHMVSACQDLISAGPEAAQGASDFAGILFGLVQARRREPGNDLTSWMINHPAGLTDEESVNQLYCAVGAALIPTAAWIAWALDLLLSDDAYAGALAAGTVTVRRALDQALWERSPMANFSVHYARHDTELKGLQVPAGVPLLISHAAANRDPALPDDLGYSNKSHLAWSAGPHACPARIQATVIAEAGIETVLNELWDAKPADPGRRPELRHGPFHQCPRSMIVTFRPKRAARILSAAAAFPGGSA</sequence>
<proteinExistence type="inferred from homology"/>
<dbReference type="PANTHER" id="PTHR46696">
    <property type="entry name" value="P450, PUTATIVE (EUROFUNG)-RELATED"/>
    <property type="match status" value="1"/>
</dbReference>
<reference evidence="2 3" key="1">
    <citation type="submission" date="2019-10" db="EMBL/GenBank/DDBJ databases">
        <title>Streptomyces tenebrisbrunneis sp.nov., an endogenous actinomycete isolated from of Lycium ruthenicum.</title>
        <authorList>
            <person name="Ma L."/>
        </authorList>
    </citation>
    <scope>NUCLEOTIDE SEQUENCE [LARGE SCALE GENOMIC DNA]</scope>
    <source>
        <strain evidence="2 3">TRM 66187</strain>
    </source>
</reference>
<dbReference type="SUPFAM" id="SSF48264">
    <property type="entry name" value="Cytochrome P450"/>
    <property type="match status" value="1"/>
</dbReference>
<organism evidence="2 3">
    <name type="scientific">Streptomyces lycii</name>
    <dbReference type="NCBI Taxonomy" id="2654337"/>
    <lineage>
        <taxon>Bacteria</taxon>
        <taxon>Bacillati</taxon>
        <taxon>Actinomycetota</taxon>
        <taxon>Actinomycetes</taxon>
        <taxon>Kitasatosporales</taxon>
        <taxon>Streptomycetaceae</taxon>
        <taxon>Streptomyces</taxon>
    </lineage>
</organism>
<accession>A0ABQ7FLG7</accession>
<comment type="caution">
    <text evidence="2">The sequence shown here is derived from an EMBL/GenBank/DDBJ whole genome shotgun (WGS) entry which is preliminary data.</text>
</comment>
<dbReference type="InterPro" id="IPR002397">
    <property type="entry name" value="Cyt_P450_B"/>
</dbReference>
<dbReference type="EMBL" id="WHPN01000207">
    <property type="protein sequence ID" value="KAF4409525.1"/>
    <property type="molecule type" value="Genomic_DNA"/>
</dbReference>